<dbReference type="EMBL" id="CAXHTA020000003">
    <property type="protein sequence ID" value="CAL5220243.1"/>
    <property type="molecule type" value="Genomic_DNA"/>
</dbReference>
<proteinExistence type="predicted"/>
<protein>
    <submittedName>
        <fullName evidence="2">G2222 protein</fullName>
    </submittedName>
</protein>
<evidence type="ECO:0000256" key="1">
    <source>
        <dbReference type="SAM" id="Phobius"/>
    </source>
</evidence>
<gene>
    <name evidence="2" type="primary">g2222</name>
    <name evidence="2" type="ORF">VP750_LOCUS1902</name>
</gene>
<reference evidence="2 3" key="1">
    <citation type="submission" date="2024-06" db="EMBL/GenBank/DDBJ databases">
        <authorList>
            <person name="Kraege A."/>
            <person name="Thomma B."/>
        </authorList>
    </citation>
    <scope>NUCLEOTIDE SEQUENCE [LARGE SCALE GENOMIC DNA]</scope>
</reference>
<accession>A0ABP1FQ24</accession>
<keyword evidence="1" id="KW-1133">Transmembrane helix</keyword>
<keyword evidence="1" id="KW-0812">Transmembrane</keyword>
<organism evidence="2 3">
    <name type="scientific">Coccomyxa viridis</name>
    <dbReference type="NCBI Taxonomy" id="1274662"/>
    <lineage>
        <taxon>Eukaryota</taxon>
        <taxon>Viridiplantae</taxon>
        <taxon>Chlorophyta</taxon>
        <taxon>core chlorophytes</taxon>
        <taxon>Trebouxiophyceae</taxon>
        <taxon>Trebouxiophyceae incertae sedis</taxon>
        <taxon>Coccomyxaceae</taxon>
        <taxon>Coccomyxa</taxon>
    </lineage>
</organism>
<name>A0ABP1FQ24_9CHLO</name>
<evidence type="ECO:0000313" key="2">
    <source>
        <dbReference type="EMBL" id="CAL5220243.1"/>
    </source>
</evidence>
<dbReference type="Proteomes" id="UP001497392">
    <property type="component" value="Unassembled WGS sequence"/>
</dbReference>
<comment type="caution">
    <text evidence="2">The sequence shown here is derived from an EMBL/GenBank/DDBJ whole genome shotgun (WGS) entry which is preliminary data.</text>
</comment>
<keyword evidence="1" id="KW-0472">Membrane</keyword>
<keyword evidence="3" id="KW-1185">Reference proteome</keyword>
<sequence>MSSPRTLPQARGSGAIRIHCTGPSSRVVSSSVLRRASAAPSCCLQRPVTTLCIKQPVKLRAGQKALRRTSPTCSAVAPNAISAAASSNLPGLLLGAGLFLLGVAACIFVIAAIPAILQTRQTMLEMQSVLRTVERELPDTAAAVRLSGLELSDAIEEVSLLSNDLTMGVRATAQMMTATRTTITDSVLLANAVMASHVLPAVRSRLPGARGKVEDRLRESAKLQYRAATVQQAASAAKVAAGRTRAALATLDLAGAMRRTVQMAQQLRSAQGRPPVPLAPQ</sequence>
<feature type="transmembrane region" description="Helical" evidence="1">
    <location>
        <begin position="92"/>
        <end position="117"/>
    </location>
</feature>
<dbReference type="PANTHER" id="PTHR33825:SF5">
    <property type="entry name" value="TRANSMEMBRANE PROTEIN"/>
    <property type="match status" value="1"/>
</dbReference>
<evidence type="ECO:0000313" key="3">
    <source>
        <dbReference type="Proteomes" id="UP001497392"/>
    </source>
</evidence>
<dbReference type="PANTHER" id="PTHR33825">
    <property type="entry name" value="CHITINASE-LIKE PROTEIN"/>
    <property type="match status" value="1"/>
</dbReference>